<reference evidence="16" key="1">
    <citation type="submission" date="2017-05" db="UniProtKB">
        <authorList>
            <consortium name="EnsemblMetazoa"/>
        </authorList>
    </citation>
    <scope>IDENTIFICATION</scope>
</reference>
<dbReference type="SUPFAM" id="SSF81271">
    <property type="entry name" value="TGS-like"/>
    <property type="match status" value="1"/>
</dbReference>
<evidence type="ECO:0000256" key="2">
    <source>
        <dbReference type="ARBA" id="ARBA00008226"/>
    </source>
</evidence>
<dbReference type="GO" id="GO:0006435">
    <property type="term" value="P:threonyl-tRNA aminoacylation"/>
    <property type="evidence" value="ECO:0007669"/>
    <property type="project" value="InterPro"/>
</dbReference>
<evidence type="ECO:0000256" key="9">
    <source>
        <dbReference type="ARBA" id="ARBA00022840"/>
    </source>
</evidence>
<evidence type="ECO:0000256" key="5">
    <source>
        <dbReference type="ARBA" id="ARBA00022598"/>
    </source>
</evidence>
<dbReference type="eggNOG" id="KOG1637">
    <property type="taxonomic scope" value="Eukaryota"/>
</dbReference>
<dbReference type="OrthoDB" id="10064103at2759"/>
<dbReference type="PROSITE" id="PS50862">
    <property type="entry name" value="AA_TRNA_LIGASE_II"/>
    <property type="match status" value="1"/>
</dbReference>
<dbReference type="InParanoid" id="A0A1X7U0E4"/>
<keyword evidence="4" id="KW-0963">Cytoplasm</keyword>
<dbReference type="Pfam" id="PF03129">
    <property type="entry name" value="HGTP_anticodon"/>
    <property type="match status" value="1"/>
</dbReference>
<dbReference type="InterPro" id="IPR012675">
    <property type="entry name" value="Beta-grasp_dom_sf"/>
</dbReference>
<keyword evidence="6" id="KW-0479">Metal-binding</keyword>
<dbReference type="PROSITE" id="PS51880">
    <property type="entry name" value="TGS"/>
    <property type="match status" value="1"/>
</dbReference>
<evidence type="ECO:0000256" key="11">
    <source>
        <dbReference type="ARBA" id="ARBA00023146"/>
    </source>
</evidence>
<evidence type="ECO:0000256" key="4">
    <source>
        <dbReference type="ARBA" id="ARBA00022490"/>
    </source>
</evidence>
<dbReference type="InterPro" id="IPR033728">
    <property type="entry name" value="ThrRS_core"/>
</dbReference>
<dbReference type="SMART" id="SM00863">
    <property type="entry name" value="tRNA_SAD"/>
    <property type="match status" value="1"/>
</dbReference>
<dbReference type="InterPro" id="IPR045864">
    <property type="entry name" value="aa-tRNA-synth_II/BPL/LPL"/>
</dbReference>
<evidence type="ECO:0000256" key="3">
    <source>
        <dbReference type="ARBA" id="ARBA00013163"/>
    </source>
</evidence>
<name>A0A1X7U0E4_AMPQE</name>
<comment type="subcellular location">
    <subcellularLocation>
        <location evidence="1">Cytoplasm</location>
    </subcellularLocation>
</comment>
<dbReference type="CDD" id="cd01667">
    <property type="entry name" value="TGS_ThrRS"/>
    <property type="match status" value="1"/>
</dbReference>
<dbReference type="GO" id="GO:0004829">
    <property type="term" value="F:threonine-tRNA ligase activity"/>
    <property type="evidence" value="ECO:0007669"/>
    <property type="project" value="UniProtKB-EC"/>
</dbReference>
<evidence type="ECO:0000256" key="8">
    <source>
        <dbReference type="ARBA" id="ARBA00022833"/>
    </source>
</evidence>
<dbReference type="HAMAP" id="MF_00184">
    <property type="entry name" value="Thr_tRNA_synth"/>
    <property type="match status" value="1"/>
</dbReference>
<dbReference type="Pfam" id="PF02824">
    <property type="entry name" value="TGS"/>
    <property type="match status" value="1"/>
</dbReference>
<accession>A0A1X7U0E4</accession>
<dbReference type="AlphaFoldDB" id="A0A1X7U0E4"/>
<proteinExistence type="inferred from homology"/>
<evidence type="ECO:0000256" key="6">
    <source>
        <dbReference type="ARBA" id="ARBA00022723"/>
    </source>
</evidence>
<keyword evidence="8" id="KW-0862">Zinc</keyword>
<dbReference type="InterPro" id="IPR036621">
    <property type="entry name" value="Anticodon-bd_dom_sf"/>
</dbReference>
<dbReference type="PANTHER" id="PTHR11451">
    <property type="entry name" value="THREONINE-TRNA LIGASE"/>
    <property type="match status" value="1"/>
</dbReference>
<evidence type="ECO:0000256" key="12">
    <source>
        <dbReference type="ARBA" id="ARBA00031900"/>
    </source>
</evidence>
<dbReference type="InterPro" id="IPR018163">
    <property type="entry name" value="Thr/Ala-tRNA-synth_IIc_edit"/>
</dbReference>
<dbReference type="InterPro" id="IPR002314">
    <property type="entry name" value="aa-tRNA-synt_IIb"/>
</dbReference>
<dbReference type="SUPFAM" id="SSF52954">
    <property type="entry name" value="Class II aaRS ABD-related"/>
    <property type="match status" value="1"/>
</dbReference>
<dbReference type="STRING" id="400682.A0A1X7U0E4"/>
<dbReference type="SUPFAM" id="SSF55681">
    <property type="entry name" value="Class II aaRS and biotin synthetases"/>
    <property type="match status" value="1"/>
</dbReference>
<dbReference type="FunFam" id="3.40.50.800:FF:000003">
    <property type="entry name" value="Threonine--tRNA ligase 2, cytoplasmic"/>
    <property type="match status" value="1"/>
</dbReference>
<dbReference type="InterPro" id="IPR047246">
    <property type="entry name" value="ThrRS_anticodon"/>
</dbReference>
<evidence type="ECO:0000313" key="16">
    <source>
        <dbReference type="EnsemblMetazoa" id="Aqu2.1.21260_001"/>
    </source>
</evidence>
<dbReference type="GO" id="GO:0005739">
    <property type="term" value="C:mitochondrion"/>
    <property type="evidence" value="ECO:0007669"/>
    <property type="project" value="TreeGrafter"/>
</dbReference>
<dbReference type="FunFam" id="3.10.20.30:FF:000006">
    <property type="entry name" value="Threonine--tRNA ligase, cytoplasmic"/>
    <property type="match status" value="1"/>
</dbReference>
<dbReference type="CDD" id="cd00771">
    <property type="entry name" value="ThrRS_core"/>
    <property type="match status" value="1"/>
</dbReference>
<dbReference type="InterPro" id="IPR004154">
    <property type="entry name" value="Anticodon-bd"/>
</dbReference>
<dbReference type="GO" id="GO:0046872">
    <property type="term" value="F:metal ion binding"/>
    <property type="evidence" value="ECO:0007669"/>
    <property type="project" value="UniProtKB-KW"/>
</dbReference>
<keyword evidence="10" id="KW-0648">Protein biosynthesis</keyword>
<evidence type="ECO:0000259" key="14">
    <source>
        <dbReference type="PROSITE" id="PS50862"/>
    </source>
</evidence>
<dbReference type="InterPro" id="IPR012676">
    <property type="entry name" value="TGS-like"/>
</dbReference>
<dbReference type="PANTHER" id="PTHR11451:SF46">
    <property type="entry name" value="THREONINE--TRNA LIGASE"/>
    <property type="match status" value="1"/>
</dbReference>
<dbReference type="EC" id="6.1.1.3" evidence="3"/>
<dbReference type="InterPro" id="IPR012947">
    <property type="entry name" value="tRNA_SAD"/>
</dbReference>
<dbReference type="InterPro" id="IPR004095">
    <property type="entry name" value="TGS"/>
</dbReference>
<dbReference type="EnsemblMetazoa" id="Aqu2.1.21260_001">
    <property type="protein sequence ID" value="Aqu2.1.21260_001"/>
    <property type="gene ID" value="Aqu2.1.21260"/>
</dbReference>
<dbReference type="Pfam" id="PF07973">
    <property type="entry name" value="tRNA_SAD"/>
    <property type="match status" value="1"/>
</dbReference>
<dbReference type="Gene3D" id="3.10.20.30">
    <property type="match status" value="1"/>
</dbReference>
<keyword evidence="9" id="KW-0067">ATP-binding</keyword>
<keyword evidence="7" id="KW-0547">Nucleotide-binding</keyword>
<feature type="domain" description="Aminoacyl-transfer RNA synthetases class-II family profile" evidence="14">
    <location>
        <begin position="335"/>
        <end position="594"/>
    </location>
</feature>
<organism evidence="16">
    <name type="scientific">Amphimedon queenslandica</name>
    <name type="common">Sponge</name>
    <dbReference type="NCBI Taxonomy" id="400682"/>
    <lineage>
        <taxon>Eukaryota</taxon>
        <taxon>Metazoa</taxon>
        <taxon>Porifera</taxon>
        <taxon>Demospongiae</taxon>
        <taxon>Heteroscleromorpha</taxon>
        <taxon>Haplosclerida</taxon>
        <taxon>Niphatidae</taxon>
        <taxon>Amphimedon</taxon>
    </lineage>
</organism>
<dbReference type="Gene3D" id="3.40.50.800">
    <property type="entry name" value="Anticodon-binding domain"/>
    <property type="match status" value="1"/>
</dbReference>
<comment type="catalytic activity">
    <reaction evidence="13">
        <text>tRNA(Thr) + L-threonine + ATP = L-threonyl-tRNA(Thr) + AMP + diphosphate + H(+)</text>
        <dbReference type="Rhea" id="RHEA:24624"/>
        <dbReference type="Rhea" id="RHEA-COMP:9670"/>
        <dbReference type="Rhea" id="RHEA-COMP:9704"/>
        <dbReference type="ChEBI" id="CHEBI:15378"/>
        <dbReference type="ChEBI" id="CHEBI:30616"/>
        <dbReference type="ChEBI" id="CHEBI:33019"/>
        <dbReference type="ChEBI" id="CHEBI:57926"/>
        <dbReference type="ChEBI" id="CHEBI:78442"/>
        <dbReference type="ChEBI" id="CHEBI:78534"/>
        <dbReference type="ChEBI" id="CHEBI:456215"/>
        <dbReference type="EC" id="6.1.1.3"/>
    </reaction>
</comment>
<dbReference type="Gene3D" id="3.30.930.10">
    <property type="entry name" value="Bira Bifunctional Protein, Domain 2"/>
    <property type="match status" value="1"/>
</dbReference>
<evidence type="ECO:0000256" key="7">
    <source>
        <dbReference type="ARBA" id="ARBA00022741"/>
    </source>
</evidence>
<dbReference type="FunFam" id="3.30.980.10:FF:000003">
    <property type="entry name" value="Threonine--tRNA ligase, cytoplasmic"/>
    <property type="match status" value="1"/>
</dbReference>
<comment type="similarity">
    <text evidence="2">Belongs to the class-II aminoacyl-tRNA synthetase family.</text>
</comment>
<dbReference type="InterPro" id="IPR002320">
    <property type="entry name" value="Thr-tRNA-ligase_IIa"/>
</dbReference>
<dbReference type="SUPFAM" id="SSF55186">
    <property type="entry name" value="ThrRS/AlaRS common domain"/>
    <property type="match status" value="1"/>
</dbReference>
<dbReference type="InterPro" id="IPR006195">
    <property type="entry name" value="aa-tRNA-synth_II"/>
</dbReference>
<dbReference type="FunFam" id="3.30.930.10:FF:000002">
    <property type="entry name" value="Threonine--tRNA ligase"/>
    <property type="match status" value="1"/>
</dbReference>
<dbReference type="GO" id="GO:0005524">
    <property type="term" value="F:ATP binding"/>
    <property type="evidence" value="ECO:0007669"/>
    <property type="project" value="UniProtKB-KW"/>
</dbReference>
<evidence type="ECO:0000256" key="13">
    <source>
        <dbReference type="ARBA" id="ARBA00049515"/>
    </source>
</evidence>
<dbReference type="Pfam" id="PF00587">
    <property type="entry name" value="tRNA-synt_2b"/>
    <property type="match status" value="1"/>
</dbReference>
<feature type="domain" description="TGS" evidence="15">
    <location>
        <begin position="67"/>
        <end position="129"/>
    </location>
</feature>
<dbReference type="NCBIfam" id="TIGR00418">
    <property type="entry name" value="thrS"/>
    <property type="match status" value="1"/>
</dbReference>
<dbReference type="CDD" id="cd00860">
    <property type="entry name" value="ThrRS_anticodon"/>
    <property type="match status" value="1"/>
</dbReference>
<keyword evidence="11" id="KW-0030">Aminoacyl-tRNA synthetase</keyword>
<protein>
    <recommendedName>
        <fullName evidence="3">threonine--tRNA ligase</fullName>
        <ecNumber evidence="3">6.1.1.3</ecNumber>
    </recommendedName>
    <alternativeName>
        <fullName evidence="12">Threonyl-tRNA synthetase</fullName>
    </alternativeName>
</protein>
<sequence length="704" mass="80856">MLSFIGKLSTGFLRKYCSRIISAESEMAAKSYPLELDPPPDYIASRNAIFDRLKAEYLAEIEAKEPRPIKVTLPDGKVMEGLSWRTTPYDIASQISKGLADNAVISKVNGSVFDLERPLEEDCTLELLKFEDPEAQTVFWHSTAHILGEAMERHYGGCLCYGPPIESGFYYDMFMEGRQVSPYDFEKLDTLMKKVTKEKQPFERLEMKKEDLLEMFKYNKFKLRILNEKVTTPTTTVYRCGTLIDLCRGPHVRHTGKIKASLITKNSSTYWEGRADAEGLQRIYGISFPDSKQLKEWKTLQEEAAKRDHRKIGRDKELFFFHELSPGSCFFLPRGAHIYNTLIEFIKSEYRKRGFQEVMSPNIYNSKLWVTSGHWQHYAENMFQFDIEKERFALKPMNCPGHCLMFSHRQRSWRELPLRFADFGVLHRNELTGALSGLTRVRRFQQDDAHIFCTFEQISSEINGCLDFLKSVYGIFGFTYNLFLSTRPKDFMGEPALWDKAEKQLEESLNSFNVPWKLNPGDGAFYGPKASILALFPPPSSSFNLYQGLYVLGIGRGESDERKQKRPVIIHRAILGSVERCIAVLTESYGGKWPFWLSPCQVMIVPVASTFDEYGLQVKQRLHDAGFMVDIDLSTGDTMNKKIRNAQLEQFNYILVVGEKEVAGQTVNVRTRDNVVHGEVTLDRLVARLKELKESRTLEDTGGF</sequence>
<keyword evidence="5" id="KW-0436">Ligase</keyword>
<evidence type="ECO:0000256" key="1">
    <source>
        <dbReference type="ARBA" id="ARBA00004496"/>
    </source>
</evidence>
<dbReference type="Gene3D" id="3.30.980.10">
    <property type="entry name" value="Threonyl-trna Synthetase, Chain A, domain 2"/>
    <property type="match status" value="1"/>
</dbReference>
<evidence type="ECO:0000259" key="15">
    <source>
        <dbReference type="PROSITE" id="PS51880"/>
    </source>
</evidence>
<evidence type="ECO:0000256" key="10">
    <source>
        <dbReference type="ARBA" id="ARBA00022917"/>
    </source>
</evidence>
<dbReference type="PRINTS" id="PR01047">
    <property type="entry name" value="TRNASYNTHTHR"/>
</dbReference>